<comment type="caution">
    <text evidence="2">The sequence shown here is derived from an EMBL/GenBank/DDBJ whole genome shotgun (WGS) entry which is preliminary data.</text>
</comment>
<sequence>MTRKGWQPEMTGKEGRKKGRGPAVPQNHNCTAQLVRIAISVIMVSIQPNMQMQQDDLAALFSRNLTFNPEPVPAPAPIPQEHDPEPAKPIVYSSVHYTHSAHIARPQVAPQEQPRPASEPPQTEGPSVDTILQYHGVNPKTLTPSQIQLFKVADPPQQERLIELWNICPPNNGGDIPALAWSSTSVEHEEQLARLRYDNLTRQHQPVMSLDGTPVQAGDGRWVQNTEEDMEPYMASGYEELMRREREREAMASQPRSTYETCNPSYTHATDPVYMGPEFARQQQMMEMATQYGAYQGFRAQEMDSMDVM</sequence>
<evidence type="ECO:0000313" key="3">
    <source>
        <dbReference type="Proteomes" id="UP000288168"/>
    </source>
</evidence>
<keyword evidence="3" id="KW-1185">Reference proteome</keyword>
<gene>
    <name evidence="2" type="ORF">CEP54_003612</name>
</gene>
<evidence type="ECO:0000313" key="2">
    <source>
        <dbReference type="EMBL" id="RSL66713.1"/>
    </source>
</evidence>
<evidence type="ECO:0000256" key="1">
    <source>
        <dbReference type="SAM" id="MobiDB-lite"/>
    </source>
</evidence>
<accession>A0A428QN61</accession>
<reference evidence="2 3" key="1">
    <citation type="submission" date="2017-06" db="EMBL/GenBank/DDBJ databases">
        <title>Comparative genomic analysis of Ambrosia Fusariam Clade fungi.</title>
        <authorList>
            <person name="Stajich J.E."/>
            <person name="Carrillo J."/>
            <person name="Kijimoto T."/>
            <person name="Eskalen A."/>
            <person name="O'Donnell K."/>
            <person name="Kasson M."/>
        </authorList>
    </citation>
    <scope>NUCLEOTIDE SEQUENCE [LARGE SCALE GENOMIC DNA]</scope>
    <source>
        <strain evidence="2 3">NRRL62584</strain>
    </source>
</reference>
<proteinExistence type="predicted"/>
<name>A0A428QN61_9HYPO</name>
<feature type="region of interest" description="Disordered" evidence="1">
    <location>
        <begin position="1"/>
        <end position="27"/>
    </location>
</feature>
<protein>
    <submittedName>
        <fullName evidence="2">Uncharacterized protein</fullName>
    </submittedName>
</protein>
<dbReference type="EMBL" id="NKCI01000023">
    <property type="protein sequence ID" value="RSL66713.1"/>
    <property type="molecule type" value="Genomic_DNA"/>
</dbReference>
<dbReference type="Proteomes" id="UP000288168">
    <property type="component" value="Unassembled WGS sequence"/>
</dbReference>
<dbReference type="STRING" id="1325734.A0A428QN61"/>
<organism evidence="2 3">
    <name type="scientific">Fusarium duplospermum</name>
    <dbReference type="NCBI Taxonomy" id="1325734"/>
    <lineage>
        <taxon>Eukaryota</taxon>
        <taxon>Fungi</taxon>
        <taxon>Dikarya</taxon>
        <taxon>Ascomycota</taxon>
        <taxon>Pezizomycotina</taxon>
        <taxon>Sordariomycetes</taxon>
        <taxon>Hypocreomycetidae</taxon>
        <taxon>Hypocreales</taxon>
        <taxon>Nectriaceae</taxon>
        <taxon>Fusarium</taxon>
        <taxon>Fusarium solani species complex</taxon>
    </lineage>
</organism>
<dbReference type="OrthoDB" id="5357075at2759"/>
<dbReference type="AlphaFoldDB" id="A0A428QN61"/>
<feature type="region of interest" description="Disordered" evidence="1">
    <location>
        <begin position="104"/>
        <end position="128"/>
    </location>
</feature>